<dbReference type="AlphaFoldDB" id="A0A7J5B6X2"/>
<evidence type="ECO:0000313" key="7">
    <source>
        <dbReference type="EMBL" id="KAB1639959.1"/>
    </source>
</evidence>
<name>A0A7J5B6X2_9MICO</name>
<dbReference type="PANTHER" id="PTHR11236:SF9">
    <property type="entry name" value="ANTHRANILATE SYNTHASE COMPONENT 1"/>
    <property type="match status" value="1"/>
</dbReference>
<proteinExistence type="predicted"/>
<keyword evidence="2" id="KW-0822">Tryptophan biosynthesis</keyword>
<dbReference type="InterPro" id="IPR006805">
    <property type="entry name" value="Anth_synth_I_N"/>
</dbReference>
<evidence type="ECO:0000259" key="4">
    <source>
        <dbReference type="Pfam" id="PF00117"/>
    </source>
</evidence>
<protein>
    <recommendedName>
        <fullName evidence="2">Anthranilate synthase</fullName>
        <ecNumber evidence="2">4.1.3.27</ecNumber>
    </recommendedName>
</protein>
<dbReference type="InterPro" id="IPR019999">
    <property type="entry name" value="Anth_synth_I-like"/>
</dbReference>
<feature type="domain" description="Chorismate-utilising enzyme C-terminal" evidence="5">
    <location>
        <begin position="213"/>
        <end position="465"/>
    </location>
</feature>
<dbReference type="InterPro" id="IPR006221">
    <property type="entry name" value="TrpG/PapA_dom"/>
</dbReference>
<dbReference type="InterPro" id="IPR029062">
    <property type="entry name" value="Class_I_gatase-like"/>
</dbReference>
<gene>
    <name evidence="7" type="ORF">F8O03_03355</name>
</gene>
<keyword evidence="2" id="KW-0028">Amino-acid biosynthesis</keyword>
<dbReference type="GO" id="GO:0004049">
    <property type="term" value="F:anthranilate synthase activity"/>
    <property type="evidence" value="ECO:0007669"/>
    <property type="project" value="UniProtKB-UniRule"/>
</dbReference>
<dbReference type="Pfam" id="PF00117">
    <property type="entry name" value="GATase"/>
    <property type="match status" value="1"/>
</dbReference>
<keyword evidence="8" id="KW-1185">Reference proteome</keyword>
<keyword evidence="2 7" id="KW-0456">Lyase</keyword>
<keyword evidence="2" id="KW-0057">Aromatic amino acid biosynthesis</keyword>
<dbReference type="NCBIfam" id="TIGR01815">
    <property type="entry name" value="TrpE-clade3"/>
    <property type="match status" value="1"/>
</dbReference>
<dbReference type="InterPro" id="IPR015890">
    <property type="entry name" value="Chorismate_C"/>
</dbReference>
<dbReference type="PIRSF" id="PIRSF036934">
    <property type="entry name" value="TrpE-G"/>
    <property type="match status" value="1"/>
</dbReference>
<dbReference type="Proteomes" id="UP000490386">
    <property type="component" value="Unassembled WGS sequence"/>
</dbReference>
<dbReference type="PANTHER" id="PTHR11236">
    <property type="entry name" value="AMINOBENZOATE/ANTHRANILATE SYNTHASE"/>
    <property type="match status" value="1"/>
</dbReference>
<evidence type="ECO:0000259" key="5">
    <source>
        <dbReference type="Pfam" id="PF00425"/>
    </source>
</evidence>
<dbReference type="InterPro" id="IPR017926">
    <property type="entry name" value="GATASE"/>
</dbReference>
<dbReference type="OrthoDB" id="3518032at2"/>
<feature type="region of interest" description="Disordered" evidence="3">
    <location>
        <begin position="173"/>
        <end position="212"/>
    </location>
</feature>
<dbReference type="PRINTS" id="PR00097">
    <property type="entry name" value="ANTSNTHASEII"/>
</dbReference>
<dbReference type="Gene3D" id="3.40.50.880">
    <property type="match status" value="1"/>
</dbReference>
<dbReference type="NCBIfam" id="NF010081">
    <property type="entry name" value="PRK13566.1"/>
    <property type="match status" value="1"/>
</dbReference>
<dbReference type="InterPro" id="IPR005801">
    <property type="entry name" value="ADC_synthase"/>
</dbReference>
<comment type="catalytic activity">
    <reaction evidence="2">
        <text>chorismate + L-glutamine = anthranilate + pyruvate + L-glutamate + H(+)</text>
        <dbReference type="Rhea" id="RHEA:21732"/>
        <dbReference type="ChEBI" id="CHEBI:15361"/>
        <dbReference type="ChEBI" id="CHEBI:15378"/>
        <dbReference type="ChEBI" id="CHEBI:16567"/>
        <dbReference type="ChEBI" id="CHEBI:29748"/>
        <dbReference type="ChEBI" id="CHEBI:29985"/>
        <dbReference type="ChEBI" id="CHEBI:58359"/>
        <dbReference type="EC" id="4.1.3.27"/>
    </reaction>
</comment>
<organism evidence="7 8">
    <name type="scientific">Pseudoclavibacter terrae</name>
    <dbReference type="NCBI Taxonomy" id="1530195"/>
    <lineage>
        <taxon>Bacteria</taxon>
        <taxon>Bacillati</taxon>
        <taxon>Actinomycetota</taxon>
        <taxon>Actinomycetes</taxon>
        <taxon>Micrococcales</taxon>
        <taxon>Microbacteriaceae</taxon>
        <taxon>Pseudoclavibacter</taxon>
    </lineage>
</organism>
<dbReference type="PRINTS" id="PR00096">
    <property type="entry name" value="GATASE"/>
</dbReference>
<evidence type="ECO:0000256" key="2">
    <source>
        <dbReference type="PIRNR" id="PIRNR036934"/>
    </source>
</evidence>
<evidence type="ECO:0000313" key="8">
    <source>
        <dbReference type="Proteomes" id="UP000490386"/>
    </source>
</evidence>
<dbReference type="Pfam" id="PF04715">
    <property type="entry name" value="Anth_synt_I_N"/>
    <property type="match status" value="1"/>
</dbReference>
<evidence type="ECO:0000256" key="1">
    <source>
        <dbReference type="ARBA" id="ARBA00022962"/>
    </source>
</evidence>
<sequence length="701" mass="76680">MDDIQTGLNDRYGVVLSSGVEYPGRYTRWDIGFIDPPLMIEGRGFALRMRALNSRGEIPLRAFTEAFERLDGVAVRVLADGEVEIDVTSQRDEIIPEEQRTRRRSSFSVLRAIIETMPDDAPHLGLYGSFGYDLVRQIEALDAPNGGDQRDLVVFLPDSVLAVDRQRGDATRHDFEFSDGTTTTEGMPRTQVPSPFIAPAASAQSSRDHEPGEYAALVESAKASFARGDLFEVVPGQAFRRPVRTTPADVFAYLKRNNPAPYGALMNLGGQEFLVSASPEMFVRVAGSRVETVPISGTIARGADAIEDADRILELLNSDKDRSELTMCTDVDRNDKSRVCEPGSIKIIGRRQVELYSKVIHTVDHVEGRLRPEFDGLDAFATHMWAVTVTGAPKIWAMRFIDEHERSPRTWYGGAIGALLANGDVNTGLTIRTAMIRDGIAEVRAGGTLLMDSTPAAEELETEMKASALLEALDAAAESAATEVPAETAPASNGLGHRILFLDHEDSFVQMLAGYMRETGAEVRTVRIPKGGIEREEMARILDEQQPSLVVMSPGPGAPSDFKSSELLDEIVDRSLPIFGVCLGQQAIGEYFGASLGQLGYPLHGQEREVVVTNPGFLDALPQRFVTGRYHSLHIDPATMPESLVLVASDDDGIPMAIQHRDLPIFAVQFHPESLMTLRDSAGKRIIEAVMERIPARVPAA</sequence>
<dbReference type="EMBL" id="WBJX01000001">
    <property type="protein sequence ID" value="KAB1639959.1"/>
    <property type="molecule type" value="Genomic_DNA"/>
</dbReference>
<dbReference type="InterPro" id="IPR010112">
    <property type="entry name" value="TrpE-G_bact"/>
</dbReference>
<comment type="caution">
    <text evidence="7">The sequence shown here is derived from an EMBL/GenBank/DDBJ whole genome shotgun (WGS) entry which is preliminary data.</text>
</comment>
<dbReference type="GO" id="GO:0000162">
    <property type="term" value="P:L-tryptophan biosynthetic process"/>
    <property type="evidence" value="ECO:0007669"/>
    <property type="project" value="UniProtKB-UniRule"/>
</dbReference>
<accession>A0A7J5B6X2</accession>
<feature type="domain" description="Anthranilate synthase component I N-terminal" evidence="6">
    <location>
        <begin position="80"/>
        <end position="168"/>
    </location>
</feature>
<keyword evidence="1" id="KW-0315">Glutamine amidotransferase</keyword>
<dbReference type="Pfam" id="PF00425">
    <property type="entry name" value="Chorismate_bind"/>
    <property type="match status" value="1"/>
</dbReference>
<dbReference type="SUPFAM" id="SSF52317">
    <property type="entry name" value="Class I glutamine amidotransferase-like"/>
    <property type="match status" value="1"/>
</dbReference>
<comment type="pathway">
    <text evidence="2">Amino-acid biosynthesis; L-tryptophan biosynthesis; L-tryptophan from chorismate: step 1/5.</text>
</comment>
<dbReference type="CDD" id="cd01743">
    <property type="entry name" value="GATase1_Anthranilate_Synthase"/>
    <property type="match status" value="1"/>
</dbReference>
<evidence type="ECO:0000259" key="6">
    <source>
        <dbReference type="Pfam" id="PF04715"/>
    </source>
</evidence>
<dbReference type="Gene3D" id="3.60.120.10">
    <property type="entry name" value="Anthranilate synthase"/>
    <property type="match status" value="1"/>
</dbReference>
<dbReference type="EC" id="4.1.3.27" evidence="2"/>
<feature type="domain" description="Glutamine amidotransferase" evidence="4">
    <location>
        <begin position="501"/>
        <end position="681"/>
    </location>
</feature>
<evidence type="ECO:0000256" key="3">
    <source>
        <dbReference type="SAM" id="MobiDB-lite"/>
    </source>
</evidence>
<dbReference type="PROSITE" id="PS51273">
    <property type="entry name" value="GATASE_TYPE_1"/>
    <property type="match status" value="1"/>
</dbReference>
<reference evidence="7 8" key="1">
    <citation type="submission" date="2019-09" db="EMBL/GenBank/DDBJ databases">
        <title>Phylogeny of genus Pseudoclavibacter and closely related genus.</title>
        <authorList>
            <person name="Li Y."/>
        </authorList>
    </citation>
    <scope>NUCLEOTIDE SEQUENCE [LARGE SCALE GENOMIC DNA]</scope>
    <source>
        <strain evidence="7 8">THG-MD12</strain>
    </source>
</reference>
<dbReference type="UniPathway" id="UPA00035">
    <property type="reaction ID" value="UER00040"/>
</dbReference>
<dbReference type="SUPFAM" id="SSF56322">
    <property type="entry name" value="ADC synthase"/>
    <property type="match status" value="1"/>
</dbReference>